<geneLocation type="plasmid" evidence="1">
    <name>pVPA3-1</name>
</geneLocation>
<reference evidence="2" key="1">
    <citation type="submission" date="2014-12" db="EMBL/GenBank/DDBJ databases">
        <authorList>
            <person name="Lee C.-T."/>
            <person name="Chen I.-T."/>
            <person name="Yang Y.-T."/>
            <person name="Chen C.-Y."/>
            <person name="Lo C.-F."/>
        </authorList>
    </citation>
    <scope>NUCLEOTIDE SEQUENCE</scope>
    <source>
        <strain evidence="2">3HP</strain>
        <plasmid evidence="2">pVA1</plasmid>
    </source>
</reference>
<gene>
    <name evidence="2" type="ORF">pVA1034</name>
</gene>
<geneLocation type="plasmid" evidence="2">
    <name>pVA1</name>
</geneLocation>
<sequence>MIGLFFVQSGSVNLCVWMHLNGGAMKKIEAIKTGLFFTMTGSQTCL</sequence>
<accession>A0A077ER29</accession>
<name>A0A077ER29_VIBPH</name>
<dbReference type="AlphaFoldDB" id="A0A077ER29"/>
<evidence type="ECO:0000313" key="1">
    <source>
        <dbReference type="EMBL" id="AIL49877.1"/>
    </source>
</evidence>
<reference evidence="1" key="2">
    <citation type="journal article" date="2015" name="Dis. Aquat. Organ.">
        <title>Photorhabdus insect-related (Pir) toxin-like genes in a plasmid of Vibrio parahaemolyticus, the causative agent of acute hepatopancreatic necrosis disease (AHPND) of shrimp.</title>
        <authorList>
            <person name="Han J.E."/>
            <person name="Tang K.F."/>
            <person name="Tran L.H."/>
            <person name="Lightner D.V."/>
        </authorList>
    </citation>
    <scope>NUCLEOTIDE SEQUENCE</scope>
    <source>
        <strain evidence="1">13-028/A3</strain>
        <plasmid evidence="1">pVPA3-1</plasmid>
    </source>
</reference>
<keyword evidence="1" id="KW-0614">Plasmid</keyword>
<protein>
    <submittedName>
        <fullName evidence="1">Uncharacterized protein</fullName>
    </submittedName>
</protein>
<evidence type="ECO:0000313" key="2">
    <source>
        <dbReference type="EMBL" id="AKC05654.1"/>
    </source>
</evidence>
<dbReference type="EMBL" id="KM067908">
    <property type="protein sequence ID" value="AIL49877.1"/>
    <property type="molecule type" value="Genomic_DNA"/>
</dbReference>
<proteinExistence type="predicted"/>
<organism evidence="1">
    <name type="scientific">Vibrio parahaemolyticus</name>
    <dbReference type="NCBI Taxonomy" id="670"/>
    <lineage>
        <taxon>Bacteria</taxon>
        <taxon>Pseudomonadati</taxon>
        <taxon>Pseudomonadota</taxon>
        <taxon>Gammaproteobacteria</taxon>
        <taxon>Vibrionales</taxon>
        <taxon>Vibrionaceae</taxon>
        <taxon>Vibrio</taxon>
    </lineage>
</organism>
<reference evidence="2" key="3">
    <citation type="journal article" date="2015" name="Proc. Natl. Acad. Sci. U.S.A.">
        <title>The opportunistic marine pathogen Vibrio parahaemolyticus becomes virulent by acquiring a plasmid that expresses a deadly toxin.</title>
        <authorList>
            <person name="Lee C.T."/>
            <person name="Chen I.T."/>
            <person name="Yang Y.T."/>
            <person name="Ko T.P."/>
            <person name="Huang Y.T."/>
            <person name="Huang J.Y."/>
            <person name="Huang M.F."/>
            <person name="Lin S.J."/>
            <person name="Chen C.Y."/>
            <person name="Lin S.S."/>
            <person name="Lightner D.V."/>
            <person name="Wang H.C."/>
            <person name="Wang A.H."/>
            <person name="Wang H.C."/>
            <person name="Hor L.I."/>
            <person name="Lo C.F."/>
        </authorList>
    </citation>
    <scope>NUCLEOTIDE SEQUENCE</scope>
    <source>
        <strain evidence="2">3HP</strain>
        <plasmid evidence="2">pVA1</plasmid>
    </source>
</reference>
<dbReference type="EMBL" id="KP324996">
    <property type="protein sequence ID" value="AKC05654.1"/>
    <property type="molecule type" value="Genomic_DNA"/>
</dbReference>